<keyword evidence="3" id="KW-1185">Reference proteome</keyword>
<evidence type="ECO:0000313" key="3">
    <source>
        <dbReference type="Proteomes" id="UP000266723"/>
    </source>
</evidence>
<organism evidence="2 3">
    <name type="scientific">Brassica cretica</name>
    <name type="common">Mustard</name>
    <dbReference type="NCBI Taxonomy" id="69181"/>
    <lineage>
        <taxon>Eukaryota</taxon>
        <taxon>Viridiplantae</taxon>
        <taxon>Streptophyta</taxon>
        <taxon>Embryophyta</taxon>
        <taxon>Tracheophyta</taxon>
        <taxon>Spermatophyta</taxon>
        <taxon>Magnoliopsida</taxon>
        <taxon>eudicotyledons</taxon>
        <taxon>Gunneridae</taxon>
        <taxon>Pentapetalae</taxon>
        <taxon>rosids</taxon>
        <taxon>malvids</taxon>
        <taxon>Brassicales</taxon>
        <taxon>Brassicaceae</taxon>
        <taxon>Brassiceae</taxon>
        <taxon>Brassica</taxon>
    </lineage>
</organism>
<name>A0ABQ7B0A0_BRACR</name>
<evidence type="ECO:0008006" key="4">
    <source>
        <dbReference type="Google" id="ProtNLM"/>
    </source>
</evidence>
<evidence type="ECO:0000313" key="2">
    <source>
        <dbReference type="EMBL" id="KAF3519957.1"/>
    </source>
</evidence>
<reference evidence="2 3" key="1">
    <citation type="journal article" date="2020" name="BMC Genomics">
        <title>Intraspecific diversification of the crop wild relative Brassica cretica Lam. using demographic model selection.</title>
        <authorList>
            <person name="Kioukis A."/>
            <person name="Michalopoulou V.A."/>
            <person name="Briers L."/>
            <person name="Pirintsos S."/>
            <person name="Studholme D.J."/>
            <person name="Pavlidis P."/>
            <person name="Sarris P.F."/>
        </authorList>
    </citation>
    <scope>NUCLEOTIDE SEQUENCE [LARGE SCALE GENOMIC DNA]</scope>
    <source>
        <strain evidence="3">cv. PFS-1207/04</strain>
    </source>
</reference>
<protein>
    <recommendedName>
        <fullName evidence="4">Ty3-gypsy retrotransposon protein</fullName>
    </recommendedName>
</protein>
<dbReference type="EMBL" id="QGKV02001556">
    <property type="protein sequence ID" value="KAF3519957.1"/>
    <property type="molecule type" value="Genomic_DNA"/>
</dbReference>
<comment type="caution">
    <text evidence="2">The sequence shown here is derived from an EMBL/GenBank/DDBJ whole genome shotgun (WGS) entry which is preliminary data.</text>
</comment>
<evidence type="ECO:0000256" key="1">
    <source>
        <dbReference type="SAM" id="MobiDB-lite"/>
    </source>
</evidence>
<gene>
    <name evidence="2" type="ORF">DY000_02061093</name>
</gene>
<sequence>MSQVDMLIEKLEKVEMQVIKFEETSQVKDYVHEQKADVNKIPENREGAYQLPLALQHNGHSEPPRNRANEPKQWRRSGKLANAERKTET</sequence>
<dbReference type="Proteomes" id="UP000266723">
    <property type="component" value="Unassembled WGS sequence"/>
</dbReference>
<accession>A0ABQ7B0A0</accession>
<proteinExistence type="predicted"/>
<feature type="region of interest" description="Disordered" evidence="1">
    <location>
        <begin position="54"/>
        <end position="89"/>
    </location>
</feature>
<feature type="compositionally biased region" description="Basic and acidic residues" evidence="1">
    <location>
        <begin position="59"/>
        <end position="73"/>
    </location>
</feature>